<dbReference type="RefSeq" id="WP_003322166.1">
    <property type="nucleotide sequence ID" value="NZ_ALPT02000031.1"/>
</dbReference>
<evidence type="ECO:0000256" key="7">
    <source>
        <dbReference type="ARBA" id="ARBA00023136"/>
    </source>
</evidence>
<keyword evidence="5 8" id="KW-0812">Transmembrane</keyword>
<feature type="transmembrane region" description="Helical" evidence="8">
    <location>
        <begin position="304"/>
        <end position="323"/>
    </location>
</feature>
<evidence type="ECO:0000313" key="9">
    <source>
        <dbReference type="EMBL" id="AFV25766.1"/>
    </source>
</evidence>
<dbReference type="GO" id="GO:0055085">
    <property type="term" value="P:transmembrane transport"/>
    <property type="evidence" value="ECO:0007669"/>
    <property type="project" value="TreeGrafter"/>
</dbReference>
<comment type="similarity">
    <text evidence="2">Belongs to the autoinducer-2 exporter (AI-2E) (TC 2.A.86) family.</text>
</comment>
<dbReference type="OrthoDB" id="9793390at2"/>
<organism evidence="10 12">
    <name type="scientific">Alkalihalobacillus alcalophilus ATCC 27647 = CGMCC 1.3604</name>
    <dbReference type="NCBI Taxonomy" id="1218173"/>
    <lineage>
        <taxon>Bacteria</taxon>
        <taxon>Bacillati</taxon>
        <taxon>Bacillota</taxon>
        <taxon>Bacilli</taxon>
        <taxon>Bacillales</taxon>
        <taxon>Bacillaceae</taxon>
        <taxon>Alkalihalobacillus</taxon>
    </lineage>
</organism>
<dbReference type="EMBL" id="JX399343">
    <property type="protein sequence ID" value="AFV25766.1"/>
    <property type="molecule type" value="Genomic_DNA"/>
</dbReference>
<comment type="subcellular location">
    <subcellularLocation>
        <location evidence="1">Cell membrane</location>
        <topology evidence="1">Multi-pass membrane protein</topology>
    </subcellularLocation>
</comment>
<accession>J8TKN5</accession>
<dbReference type="eggNOG" id="COG0628">
    <property type="taxonomic scope" value="Bacteria"/>
</dbReference>
<dbReference type="Proteomes" id="UP000297014">
    <property type="component" value="Unassembled WGS sequence"/>
</dbReference>
<reference evidence="10 12" key="2">
    <citation type="journal article" date="2014" name="Genome Announc.">
        <title>Draft Genome Sequence of Bacillus alcalophilus AV1934, a Classic Alkaliphile Isolated from Human Feces in 1934.</title>
        <authorList>
            <person name="Attie O."/>
            <person name="Jayaprakash A."/>
            <person name="Shah H."/>
            <person name="Paulsen I.T."/>
            <person name="Morino M."/>
            <person name="Takahashi Y."/>
            <person name="Narumi I."/>
            <person name="Sachidanandam R."/>
            <person name="Satoh K."/>
            <person name="Ito M."/>
            <person name="Krulwich T.A."/>
        </authorList>
    </citation>
    <scope>NUCLEOTIDE SEQUENCE [LARGE SCALE GENOMIC DNA]</scope>
    <source>
        <strain evidence="10 12">AV1934</strain>
    </source>
</reference>
<dbReference type="AlphaFoldDB" id="J8TKN5"/>
<keyword evidence="3" id="KW-0813">Transport</keyword>
<keyword evidence="4" id="KW-1003">Cell membrane</keyword>
<reference evidence="9" key="1">
    <citation type="submission" date="2012-07" db="EMBL/GenBank/DDBJ databases">
        <title>A Draft Genome for Bacillus alcalophilus strain ATCC 27647.</title>
        <authorList>
            <person name="Attie O."/>
            <person name="Jayaprakash A."/>
            <person name="Sachidanandam R."/>
            <person name="Shah H."/>
            <person name="Paulsen I."/>
            <person name="Morino M."/>
            <person name="Ito M."/>
            <person name="Krulwich T."/>
        </authorList>
    </citation>
    <scope>NUCLEOTIDE SEQUENCE</scope>
    <source>
        <strain evidence="9">ATCC 27647</strain>
    </source>
</reference>
<sequence length="361" mass="40478">MPDSKYFRFGIWLALVFLIIYLASLVDWVFQPIIILVQTLFAPILLGGVLYYLLRPFVNFLSRWIPRTISILIMFLTAIALFVLVILLVGPEIQRQFNQLVENWPMIVNGIREWVVSIQESDWFARFQEGDIVSFEDIVSTLETYMIDIMSSVGSNITNVIGIIANVLIVLAIIPFVLFFMLKDGEKAPQNALKLLPKKQQSEGRKILSDMDEALSSYIQGQIIVSFCVGVMMYIGYLIVGLEYSLVLALIAMFTNVIPFVGPWIGAFPGIIVALFVSFPTALVVAGIIVVVQQIESNLISPLVMGKKLAIHPLTIILLLLVASRFAGLLGLLLAVPTYAVGKVIVYHMYRLWRLKKPKPV</sequence>
<evidence type="ECO:0000256" key="5">
    <source>
        <dbReference type="ARBA" id="ARBA00022692"/>
    </source>
</evidence>
<gene>
    <name evidence="11" type="ORF">AJ85_06215</name>
    <name evidence="9" type="ORF">BalcAV1676</name>
    <name evidence="10" type="ORF">BALCAV_0210645</name>
</gene>
<feature type="transmembrane region" description="Helical" evidence="8">
    <location>
        <begin position="271"/>
        <end position="292"/>
    </location>
</feature>
<feature type="transmembrane region" description="Helical" evidence="8">
    <location>
        <begin position="33"/>
        <end position="54"/>
    </location>
</feature>
<proteinExistence type="inferred from homology"/>
<feature type="transmembrane region" description="Helical" evidence="8">
    <location>
        <begin position="160"/>
        <end position="182"/>
    </location>
</feature>
<evidence type="ECO:0000313" key="11">
    <source>
        <dbReference type="EMBL" id="THG88369.1"/>
    </source>
</evidence>
<dbReference type="PANTHER" id="PTHR21716">
    <property type="entry name" value="TRANSMEMBRANE PROTEIN"/>
    <property type="match status" value="1"/>
</dbReference>
<evidence type="ECO:0000256" key="4">
    <source>
        <dbReference type="ARBA" id="ARBA00022475"/>
    </source>
</evidence>
<evidence type="ECO:0000256" key="3">
    <source>
        <dbReference type="ARBA" id="ARBA00022448"/>
    </source>
</evidence>
<dbReference type="GO" id="GO:0005886">
    <property type="term" value="C:plasma membrane"/>
    <property type="evidence" value="ECO:0007669"/>
    <property type="project" value="UniProtKB-SubCell"/>
</dbReference>
<keyword evidence="7 8" id="KW-0472">Membrane</keyword>
<dbReference type="Proteomes" id="UP000002754">
    <property type="component" value="Unassembled WGS sequence"/>
</dbReference>
<dbReference type="PANTHER" id="PTHR21716:SF53">
    <property type="entry name" value="PERMEASE PERM-RELATED"/>
    <property type="match status" value="1"/>
</dbReference>
<feature type="transmembrane region" description="Helical" evidence="8">
    <location>
        <begin position="246"/>
        <end position="265"/>
    </location>
</feature>
<feature type="transmembrane region" description="Helical" evidence="8">
    <location>
        <begin position="6"/>
        <end position="26"/>
    </location>
</feature>
<reference evidence="11 13" key="3">
    <citation type="submission" date="2014-01" db="EMBL/GenBank/DDBJ databases">
        <title>Draft genome sequencing of Bacillus alcalophilus CGMCC 1.3604.</title>
        <authorList>
            <person name="Yang J."/>
            <person name="Diao L."/>
            <person name="Yang S."/>
        </authorList>
    </citation>
    <scope>NUCLEOTIDE SEQUENCE [LARGE SCALE GENOMIC DNA]</scope>
    <source>
        <strain evidence="11 13">CGMCC 1.3604</strain>
    </source>
</reference>
<feature type="transmembrane region" description="Helical" evidence="8">
    <location>
        <begin position="218"/>
        <end position="239"/>
    </location>
</feature>
<evidence type="ECO:0000256" key="6">
    <source>
        <dbReference type="ARBA" id="ARBA00022989"/>
    </source>
</evidence>
<name>J8TKN5_ALKAL</name>
<keyword evidence="6 8" id="KW-1133">Transmembrane helix</keyword>
<dbReference type="EMBL" id="ALPT02000031">
    <property type="protein sequence ID" value="KGA97362.1"/>
    <property type="molecule type" value="Genomic_DNA"/>
</dbReference>
<evidence type="ECO:0000256" key="8">
    <source>
        <dbReference type="SAM" id="Phobius"/>
    </source>
</evidence>
<evidence type="ECO:0000313" key="13">
    <source>
        <dbReference type="Proteomes" id="UP000297014"/>
    </source>
</evidence>
<keyword evidence="12" id="KW-1185">Reference proteome</keyword>
<evidence type="ECO:0000256" key="2">
    <source>
        <dbReference type="ARBA" id="ARBA00009773"/>
    </source>
</evidence>
<evidence type="ECO:0000313" key="10">
    <source>
        <dbReference type="EMBL" id="KGA97362.1"/>
    </source>
</evidence>
<dbReference type="Pfam" id="PF01594">
    <property type="entry name" value="AI-2E_transport"/>
    <property type="match status" value="1"/>
</dbReference>
<protein>
    <submittedName>
        <fullName evidence="9">Autoinducer-2 export transporter</fullName>
    </submittedName>
    <submittedName>
        <fullName evidence="10">Membrane protein</fullName>
    </submittedName>
</protein>
<feature type="transmembrane region" description="Helical" evidence="8">
    <location>
        <begin position="329"/>
        <end position="350"/>
    </location>
</feature>
<evidence type="ECO:0000313" key="12">
    <source>
        <dbReference type="Proteomes" id="UP000002754"/>
    </source>
</evidence>
<evidence type="ECO:0000256" key="1">
    <source>
        <dbReference type="ARBA" id="ARBA00004651"/>
    </source>
</evidence>
<feature type="transmembrane region" description="Helical" evidence="8">
    <location>
        <begin position="69"/>
        <end position="89"/>
    </location>
</feature>
<dbReference type="InterPro" id="IPR002549">
    <property type="entry name" value="AI-2E-like"/>
</dbReference>
<dbReference type="STRING" id="1218173.BALCAV_0210645"/>
<dbReference type="EMBL" id="JALP01000395">
    <property type="protein sequence ID" value="THG88369.1"/>
    <property type="molecule type" value="Genomic_DNA"/>
</dbReference>